<evidence type="ECO:0000313" key="3">
    <source>
        <dbReference type="Proteomes" id="UP000199075"/>
    </source>
</evidence>
<evidence type="ECO:0000313" key="2">
    <source>
        <dbReference type="EMBL" id="SDO16984.1"/>
    </source>
</evidence>
<feature type="transmembrane region" description="Helical" evidence="1">
    <location>
        <begin position="84"/>
        <end position="103"/>
    </location>
</feature>
<keyword evidence="1" id="KW-0812">Transmembrane</keyword>
<name>A0A1H0HD77_9GAMM</name>
<feature type="transmembrane region" description="Helical" evidence="1">
    <location>
        <begin position="44"/>
        <end position="64"/>
    </location>
</feature>
<dbReference type="STRING" id="419597.SAMN04487957_104120"/>
<keyword evidence="1" id="KW-1133">Transmembrane helix</keyword>
<protein>
    <submittedName>
        <fullName evidence="2">Uncharacterized membrane protein</fullName>
    </submittedName>
</protein>
<dbReference type="RefSeq" id="WP_089677847.1">
    <property type="nucleotide sequence ID" value="NZ_FNIV01000004.1"/>
</dbReference>
<reference evidence="3" key="1">
    <citation type="submission" date="2016-10" db="EMBL/GenBank/DDBJ databases">
        <authorList>
            <person name="Varghese N."/>
            <person name="Submissions S."/>
        </authorList>
    </citation>
    <scope>NUCLEOTIDE SEQUENCE [LARGE SCALE GENOMIC DNA]</scope>
    <source>
        <strain evidence="3">CGMCC 1.6444</strain>
    </source>
</reference>
<accession>A0A1H0HD77</accession>
<evidence type="ECO:0000256" key="1">
    <source>
        <dbReference type="SAM" id="Phobius"/>
    </source>
</evidence>
<dbReference type="AlphaFoldDB" id="A0A1H0HD77"/>
<dbReference type="EMBL" id="FNIV01000004">
    <property type="protein sequence ID" value="SDO16984.1"/>
    <property type="molecule type" value="Genomic_DNA"/>
</dbReference>
<keyword evidence="1" id="KW-0472">Membrane</keyword>
<dbReference type="Proteomes" id="UP000199075">
    <property type="component" value="Unassembled WGS sequence"/>
</dbReference>
<feature type="transmembrane region" description="Helical" evidence="1">
    <location>
        <begin position="6"/>
        <end position="32"/>
    </location>
</feature>
<dbReference type="OrthoDB" id="9156894at2"/>
<dbReference type="Pfam" id="PF05437">
    <property type="entry name" value="AzlD"/>
    <property type="match status" value="1"/>
</dbReference>
<organism evidence="2 3">
    <name type="scientific">Halomonas shengliensis</name>
    <dbReference type="NCBI Taxonomy" id="419597"/>
    <lineage>
        <taxon>Bacteria</taxon>
        <taxon>Pseudomonadati</taxon>
        <taxon>Pseudomonadota</taxon>
        <taxon>Gammaproteobacteria</taxon>
        <taxon>Oceanospirillales</taxon>
        <taxon>Halomonadaceae</taxon>
        <taxon>Halomonas</taxon>
    </lineage>
</organism>
<sequence>MSVETGGLGALFIILAMALVTLATRWGGVFVMSFVPIGYRVRQFIHAMSGSVLVALLAPLAVTGDTGARLALLTTALVMLTLKKPLPAIAGGILVAALCRQFLPGA</sequence>
<proteinExistence type="predicted"/>
<keyword evidence="3" id="KW-1185">Reference proteome</keyword>
<gene>
    <name evidence="2" type="ORF">SAMN04487957_104120</name>
</gene>
<dbReference type="InterPro" id="IPR008407">
    <property type="entry name" value="Brnchd-chn_aa_trnsp_AzlD"/>
</dbReference>